<dbReference type="AlphaFoldDB" id="A0AAT9LEZ9"/>
<name>A0AAT9LEZ9_9FIRM</name>
<reference evidence="1" key="1">
    <citation type="submission" date="2020-10" db="EMBL/GenBank/DDBJ databases">
        <authorList>
            <person name="Kadnikov V."/>
            <person name="Beletsky A.V."/>
            <person name="Mardanov A.V."/>
            <person name="Karnachuk O.V."/>
            <person name="Ravin N.V."/>
        </authorList>
    </citation>
    <scope>NUCLEOTIDE SEQUENCE</scope>
    <source>
        <strain evidence="1">Bu02</strain>
    </source>
</reference>
<dbReference type="KEGG" id="fcz:IMF26_01570"/>
<organism evidence="1">
    <name type="scientific">Candidatus Fermentithermobacillus carboniphilus</name>
    <dbReference type="NCBI Taxonomy" id="3085328"/>
    <lineage>
        <taxon>Bacteria</taxon>
        <taxon>Bacillati</taxon>
        <taxon>Bacillota</taxon>
        <taxon>Candidatus Fermentithermobacillia</taxon>
        <taxon>Candidatus Fermentithermobacillales</taxon>
        <taxon>Candidatus Fermentithermobacillaceae</taxon>
        <taxon>Candidatus Fermentithermobacillus</taxon>
    </lineage>
</organism>
<sequence>MGLFRWISDRLQSFNPQKVRLVKRYAFSQSAPKQKETLSPVVRIKPECRKDPGTSDEVDLLLEGLVIRVQRDIRLNVPFEVTVVVPRAEVTKRYQDGKLIETKIVYSSVTVAHSPRL</sequence>
<evidence type="ECO:0000313" key="1">
    <source>
        <dbReference type="EMBL" id="QUL98797.1"/>
    </source>
</evidence>
<proteinExistence type="predicted"/>
<dbReference type="EMBL" id="CP062796">
    <property type="protein sequence ID" value="QUL98797.1"/>
    <property type="molecule type" value="Genomic_DNA"/>
</dbReference>
<protein>
    <submittedName>
        <fullName evidence="1">Uncharacterized protein</fullName>
    </submittedName>
</protein>
<accession>A0AAT9LEZ9</accession>
<reference evidence="1" key="2">
    <citation type="journal article" date="2023" name="Biology">
        <title>Prokaryotic Life Associated with Coal-Fire Gas Vents Revealed by Metagenomics.</title>
        <authorList>
            <person name="Kadnikov V.V."/>
            <person name="Mardanov A.V."/>
            <person name="Beletsky A.V."/>
            <person name="Karnachuk O.V."/>
            <person name="Ravin N.V."/>
        </authorList>
    </citation>
    <scope>NUCLEOTIDE SEQUENCE</scope>
    <source>
        <strain evidence="1">Bu02</strain>
    </source>
</reference>
<gene>
    <name evidence="1" type="ORF">IMF26_01570</name>
</gene>